<dbReference type="GO" id="GO:0033825">
    <property type="term" value="F:oligosaccharide 4-alpha-D-glucosyltransferase activity"/>
    <property type="evidence" value="ECO:0007669"/>
    <property type="project" value="UniProtKB-EC"/>
</dbReference>
<dbReference type="GO" id="GO:0005975">
    <property type="term" value="P:carbohydrate metabolic process"/>
    <property type="evidence" value="ECO:0007669"/>
    <property type="project" value="InterPro"/>
</dbReference>
<keyword evidence="6" id="KW-0328">Glycosyltransferase</keyword>
<dbReference type="CDD" id="cd14752">
    <property type="entry name" value="GH31_N"/>
    <property type="match status" value="1"/>
</dbReference>
<evidence type="ECO:0000313" key="6">
    <source>
        <dbReference type="EMBL" id="CAG7644305.1"/>
    </source>
</evidence>
<dbReference type="Proteomes" id="UP000693672">
    <property type="component" value="Unassembled WGS sequence"/>
</dbReference>
<feature type="domain" description="Glycoside hydrolase family 31 TIM barrel" evidence="2">
    <location>
        <begin position="257"/>
        <end position="586"/>
    </location>
</feature>
<keyword evidence="6" id="KW-0808">Transferase</keyword>
<accession>A0A916NKA9</accession>
<evidence type="ECO:0000259" key="4">
    <source>
        <dbReference type="Pfam" id="PF17137"/>
    </source>
</evidence>
<gene>
    <name evidence="6" type="ORF">PAESOLCIP111_04659</name>
</gene>
<evidence type="ECO:0000259" key="5">
    <source>
        <dbReference type="Pfam" id="PF21365"/>
    </source>
</evidence>
<comment type="caution">
    <text evidence="6">The sequence shown here is derived from an EMBL/GenBank/DDBJ whole genome shotgun (WGS) entry which is preliminary data.</text>
</comment>
<dbReference type="Pfam" id="PF13802">
    <property type="entry name" value="Gal_mutarotas_2"/>
    <property type="match status" value="1"/>
</dbReference>
<sequence>MEVSSKLLQAEQHSHYLDLTTDAAKYRIYLMNDHIVRIRCTFDEQFDDEASYALAMTAWDDKMDGMIEDRRRVEALPAQVEDLGHSLLLRTAQLRIIVHKQPFAIGITDLQGRVLHEDLKERPHVKDNHGRLYHYSCLNDADHYYGFGEKSGYLNKKKRRLRMHNVDTIGYDSEHTDPLYKHIPFYIKFNGETQAATGLFYHNSHDSVFDMGCERSGYWNKYSYFCADGGELDLFFMYGPDIKDVIRHYTDLTGKTIMPTRYSLGYMGSTMYYTELDRDADKAILNFVDKCKAEGIPCDGFFMSSGYTTGEDGKRYVFNWNHDRFPDPRAFIAQMREKGVALAPNIKPGMLLTHPLYAKFDKADAYVKDAAGDKSETDRYWGGQASFVDFTSPAGRQLWKEHLKSSFIELGVTSIWNDNNEYEINNPDALCAFEGEKKEISAVRPIMPNLMAQMAKEAIAEAAPNTRPYIVNRAGFAGIQRYAQTWAGDNNTSWHSLKFNVPVMLGMGLSGVANQGCDIGGFFGPAPEPELFVRWVQNGIFQPRFSIHSCNTDNTVTEPWMYPSYTKYIREAIRLRYQLVPYFYSLLHEASVEGSPVMRPMVYEFQNDPRTWEESFDFMLGGSILVANVLEQGAKTRSVYLPQGSEWINWYTRERHAGGQTIELDVSLDSIPMFLRSGAIVPLAPGLQNIQNDRVEELRLLIEPSENASFVLYEDDGVTNNYKTGDYLKTTIQVESGRETTLSFRREGTYASSVQSVVIELLCKEIAPVQVMLQGRKLPMFLDPQVWAAAEEGWYYDLELRTAKIKYGSGVEADDKVGVRFDVKDLISI</sequence>
<dbReference type="EC" id="2.4.1.161" evidence="6"/>
<feature type="domain" description="Glycosyl hydrolase family 31 C-terminal" evidence="5">
    <location>
        <begin position="594"/>
        <end position="681"/>
    </location>
</feature>
<feature type="domain" description="DUF5110" evidence="4">
    <location>
        <begin position="697"/>
        <end position="761"/>
    </location>
</feature>
<dbReference type="PANTHER" id="PTHR22762:SF165">
    <property type="entry name" value="PUTATIVE (AFU_ORTHOLOGUE AFUA_1G06560)-RELATED"/>
    <property type="match status" value="1"/>
</dbReference>
<dbReference type="EMBL" id="CAJVAS010000027">
    <property type="protein sequence ID" value="CAG7644305.1"/>
    <property type="molecule type" value="Genomic_DNA"/>
</dbReference>
<evidence type="ECO:0000259" key="3">
    <source>
        <dbReference type="Pfam" id="PF13802"/>
    </source>
</evidence>
<dbReference type="GO" id="GO:0004553">
    <property type="term" value="F:hydrolase activity, hydrolyzing O-glycosyl compounds"/>
    <property type="evidence" value="ECO:0007669"/>
    <property type="project" value="InterPro"/>
</dbReference>
<organism evidence="6 7">
    <name type="scientific">Paenibacillus solanacearum</name>
    <dbReference type="NCBI Taxonomy" id="2048548"/>
    <lineage>
        <taxon>Bacteria</taxon>
        <taxon>Bacillati</taxon>
        <taxon>Bacillota</taxon>
        <taxon>Bacilli</taxon>
        <taxon>Bacillales</taxon>
        <taxon>Paenibacillaceae</taxon>
        <taxon>Paenibacillus</taxon>
    </lineage>
</organism>
<name>A0A916NKA9_9BACL</name>
<comment type="similarity">
    <text evidence="1">Belongs to the glycosyl hydrolase 31 family.</text>
</comment>
<feature type="domain" description="Glycoside hydrolase family 31 N-terminal" evidence="3">
    <location>
        <begin position="26"/>
        <end position="210"/>
    </location>
</feature>
<dbReference type="RefSeq" id="WP_218094378.1">
    <property type="nucleotide sequence ID" value="NZ_CAJVAS010000027.1"/>
</dbReference>
<reference evidence="6" key="1">
    <citation type="submission" date="2021-06" db="EMBL/GenBank/DDBJ databases">
        <authorList>
            <person name="Criscuolo A."/>
        </authorList>
    </citation>
    <scope>NUCLEOTIDE SEQUENCE</scope>
    <source>
        <strain evidence="6">CIP111600</strain>
    </source>
</reference>
<evidence type="ECO:0000259" key="2">
    <source>
        <dbReference type="Pfam" id="PF01055"/>
    </source>
</evidence>
<dbReference type="InterPro" id="IPR025887">
    <property type="entry name" value="Glyco_hydro_31_N_dom"/>
</dbReference>
<dbReference type="Pfam" id="PF01055">
    <property type="entry name" value="Glyco_hydro_31_2nd"/>
    <property type="match status" value="1"/>
</dbReference>
<protein>
    <submittedName>
        <fullName evidence="6">Oligosaccharide 4-alpha-D-glucosyltransferase</fullName>
        <ecNumber evidence="6">2.4.1.161</ecNumber>
    </submittedName>
</protein>
<evidence type="ECO:0000313" key="7">
    <source>
        <dbReference type="Proteomes" id="UP000693672"/>
    </source>
</evidence>
<proteinExistence type="inferred from homology"/>
<evidence type="ECO:0000256" key="1">
    <source>
        <dbReference type="RuleBase" id="RU361185"/>
    </source>
</evidence>
<keyword evidence="7" id="KW-1185">Reference proteome</keyword>
<keyword evidence="1" id="KW-0378">Hydrolase</keyword>
<dbReference type="Pfam" id="PF17137">
    <property type="entry name" value="DUF5110"/>
    <property type="match status" value="1"/>
</dbReference>
<dbReference type="CDD" id="cd06599">
    <property type="entry name" value="GH31_glycosidase_Aec37"/>
    <property type="match status" value="1"/>
</dbReference>
<dbReference type="InterPro" id="IPR048395">
    <property type="entry name" value="Glyco_hydro_31_C"/>
</dbReference>
<dbReference type="InterPro" id="IPR033403">
    <property type="entry name" value="DUF5110"/>
</dbReference>
<dbReference type="PANTHER" id="PTHR22762">
    <property type="entry name" value="ALPHA-GLUCOSIDASE"/>
    <property type="match status" value="1"/>
</dbReference>
<dbReference type="Pfam" id="PF21365">
    <property type="entry name" value="Glyco_hydro_31_3rd"/>
    <property type="match status" value="1"/>
</dbReference>
<dbReference type="AlphaFoldDB" id="A0A916NKA9"/>
<dbReference type="InterPro" id="IPR000322">
    <property type="entry name" value="Glyco_hydro_31_TIM"/>
</dbReference>
<keyword evidence="1" id="KW-0326">Glycosidase</keyword>